<gene>
    <name evidence="2" type="ORF">FOF44_00715</name>
</gene>
<proteinExistence type="predicted"/>
<dbReference type="Proteomes" id="UP000319828">
    <property type="component" value="Unassembled WGS sequence"/>
</dbReference>
<feature type="chain" id="PRO_5021960255" evidence="1">
    <location>
        <begin position="26"/>
        <end position="88"/>
    </location>
</feature>
<dbReference type="PROSITE" id="PS51257">
    <property type="entry name" value="PROKAR_LIPOPROTEIN"/>
    <property type="match status" value="1"/>
</dbReference>
<evidence type="ECO:0000313" key="2">
    <source>
        <dbReference type="EMBL" id="TVO40013.1"/>
    </source>
</evidence>
<evidence type="ECO:0000313" key="3">
    <source>
        <dbReference type="Proteomes" id="UP000319828"/>
    </source>
</evidence>
<evidence type="ECO:0000256" key="1">
    <source>
        <dbReference type="SAM" id="SignalP"/>
    </source>
</evidence>
<dbReference type="AlphaFoldDB" id="A0A557PH85"/>
<feature type="signal peptide" evidence="1">
    <location>
        <begin position="1"/>
        <end position="25"/>
    </location>
</feature>
<comment type="caution">
    <text evidence="2">The sequence shown here is derived from an EMBL/GenBank/DDBJ whole genome shotgun (WGS) entry which is preliminary data.</text>
</comment>
<dbReference type="OrthoDB" id="5879433at2"/>
<dbReference type="EMBL" id="VMKJ01000001">
    <property type="protein sequence ID" value="TVO40013.1"/>
    <property type="molecule type" value="Genomic_DNA"/>
</dbReference>
<sequence length="88" mass="9384">MKTTQSVFMSLWAASCLMLVGCANDKPLGVSVAQVQQQQVYNPNASEENKDVIPTGTGARSQVAYDVYSGQTEQGISGSLLEPLTTDE</sequence>
<organism evidence="2 3">
    <name type="scientific">Vibrio algivorus</name>
    <dbReference type="NCBI Taxonomy" id="1667024"/>
    <lineage>
        <taxon>Bacteria</taxon>
        <taxon>Pseudomonadati</taxon>
        <taxon>Pseudomonadota</taxon>
        <taxon>Gammaproteobacteria</taxon>
        <taxon>Vibrionales</taxon>
        <taxon>Vibrionaceae</taxon>
        <taxon>Vibrio</taxon>
    </lineage>
</organism>
<accession>A0A557PH85</accession>
<name>A0A557PH85_9VIBR</name>
<keyword evidence="1" id="KW-0732">Signal</keyword>
<reference evidence="2 3" key="1">
    <citation type="submission" date="2019-07" db="EMBL/GenBank/DDBJ databases">
        <title>The draft genome sequence of Vibrio algivorus M1486.</title>
        <authorList>
            <person name="Meng X."/>
        </authorList>
    </citation>
    <scope>NUCLEOTIDE SEQUENCE [LARGE SCALE GENOMIC DNA]</scope>
    <source>
        <strain evidence="2 3">M1486</strain>
    </source>
</reference>
<protein>
    <submittedName>
        <fullName evidence="2">Uncharacterized protein</fullName>
    </submittedName>
</protein>